<name>A0A397PFC8_9SPHN</name>
<evidence type="ECO:0008006" key="3">
    <source>
        <dbReference type="Google" id="ProtNLM"/>
    </source>
</evidence>
<keyword evidence="2" id="KW-1185">Reference proteome</keyword>
<organism evidence="1 2">
    <name type="scientific">Hephaestia caeni</name>
    <dbReference type="NCBI Taxonomy" id="645617"/>
    <lineage>
        <taxon>Bacteria</taxon>
        <taxon>Pseudomonadati</taxon>
        <taxon>Pseudomonadota</taxon>
        <taxon>Alphaproteobacteria</taxon>
        <taxon>Sphingomonadales</taxon>
        <taxon>Sphingomonadaceae</taxon>
        <taxon>Hephaestia</taxon>
    </lineage>
</organism>
<accession>A0A397PFC8</accession>
<comment type="caution">
    <text evidence="1">The sequence shown here is derived from an EMBL/GenBank/DDBJ whole genome shotgun (WGS) entry which is preliminary data.</text>
</comment>
<evidence type="ECO:0000313" key="2">
    <source>
        <dbReference type="Proteomes" id="UP000266568"/>
    </source>
</evidence>
<protein>
    <recommendedName>
        <fullName evidence="3">Avidin family protein</fullName>
    </recommendedName>
</protein>
<evidence type="ECO:0000313" key="1">
    <source>
        <dbReference type="EMBL" id="RIA44381.1"/>
    </source>
</evidence>
<gene>
    <name evidence="1" type="ORF">DFR49_2625</name>
</gene>
<proteinExistence type="predicted"/>
<dbReference type="EMBL" id="QXDC01000003">
    <property type="protein sequence ID" value="RIA44381.1"/>
    <property type="molecule type" value="Genomic_DNA"/>
</dbReference>
<reference evidence="1 2" key="1">
    <citation type="submission" date="2018-08" db="EMBL/GenBank/DDBJ databases">
        <title>Genomic Encyclopedia of Type Strains, Phase IV (KMG-IV): sequencing the most valuable type-strain genomes for metagenomic binning, comparative biology and taxonomic classification.</title>
        <authorList>
            <person name="Goeker M."/>
        </authorList>
    </citation>
    <scope>NUCLEOTIDE SEQUENCE [LARGE SCALE GENOMIC DNA]</scope>
    <source>
        <strain evidence="1 2">DSM 25527</strain>
    </source>
</reference>
<dbReference type="OrthoDB" id="6194699at2"/>
<dbReference type="Proteomes" id="UP000266568">
    <property type="component" value="Unassembled WGS sequence"/>
</dbReference>
<dbReference type="RefSeq" id="WP_119036039.1">
    <property type="nucleotide sequence ID" value="NZ_QXDC01000003.1"/>
</dbReference>
<sequence length="127" mass="13472">MSSDRALTGEWDGIFNYPHTLPSVAFGAIFRDDGGMLSGETTETGDGGSLHALLQGTRTGAAIALVKVYDDGHQTPIAYTGTANDDSSEITGRWSIAGQWSGTFIMVRRPDASAQIDVRIAEIVGRP</sequence>
<dbReference type="AlphaFoldDB" id="A0A397PFC8"/>